<comment type="caution">
    <text evidence="1">The sequence shown here is derived from an EMBL/GenBank/DDBJ whole genome shotgun (WGS) entry which is preliminary data.</text>
</comment>
<name>A0A7X3MFB3_9FIRM</name>
<gene>
    <name evidence="1" type="ORF">GN277_08275</name>
</gene>
<proteinExistence type="predicted"/>
<organism evidence="1 2">
    <name type="scientific">Sporofaciens musculi</name>
    <dbReference type="NCBI Taxonomy" id="2681861"/>
    <lineage>
        <taxon>Bacteria</taxon>
        <taxon>Bacillati</taxon>
        <taxon>Bacillota</taxon>
        <taxon>Clostridia</taxon>
        <taxon>Lachnospirales</taxon>
        <taxon>Lachnospiraceae</taxon>
        <taxon>Sporofaciens</taxon>
    </lineage>
</organism>
<evidence type="ECO:0000313" key="2">
    <source>
        <dbReference type="Proteomes" id="UP000460412"/>
    </source>
</evidence>
<dbReference type="EMBL" id="WUQX01000001">
    <property type="protein sequence ID" value="MXP75376.1"/>
    <property type="molecule type" value="Genomic_DNA"/>
</dbReference>
<dbReference type="RefSeq" id="WP_159750646.1">
    <property type="nucleotide sequence ID" value="NZ_WUQX01000001.1"/>
</dbReference>
<dbReference type="AlphaFoldDB" id="A0A7X3MFB3"/>
<keyword evidence="2" id="KW-1185">Reference proteome</keyword>
<accession>A0A7X3MFB3</accession>
<reference evidence="1 2" key="1">
    <citation type="submission" date="2019-12" db="EMBL/GenBank/DDBJ databases">
        <title>Sporaefaciens musculi gen. nov., sp. nov., a novel bacterium isolated from the caecum of an obese mouse.</title>
        <authorList>
            <person name="Rasmussen T.S."/>
            <person name="Streidl T."/>
            <person name="Hitch T.C.A."/>
            <person name="Wortmann E."/>
            <person name="Deptula P."/>
            <person name="Hansen M."/>
            <person name="Nielsen D.S."/>
            <person name="Clavel T."/>
            <person name="Vogensen F.K."/>
        </authorList>
    </citation>
    <scope>NUCLEOTIDE SEQUENCE [LARGE SCALE GENOMIC DNA]</scope>
    <source>
        <strain evidence="1 2">WCA-9-b2</strain>
    </source>
</reference>
<dbReference type="Proteomes" id="UP000460412">
    <property type="component" value="Unassembled WGS sequence"/>
</dbReference>
<protein>
    <submittedName>
        <fullName evidence="1">Uncharacterized protein</fullName>
    </submittedName>
</protein>
<sequence>MQKTVEQMAGAWYYHGIVSLFIEGEAYEQEKSSIESENNRPLLQDFP</sequence>
<evidence type="ECO:0000313" key="1">
    <source>
        <dbReference type="EMBL" id="MXP75376.1"/>
    </source>
</evidence>